<organism evidence="1 2">
    <name type="scientific">Allohahella marinimesophila</name>
    <dbReference type="NCBI Taxonomy" id="1054972"/>
    <lineage>
        <taxon>Bacteria</taxon>
        <taxon>Pseudomonadati</taxon>
        <taxon>Pseudomonadota</taxon>
        <taxon>Gammaproteobacteria</taxon>
        <taxon>Oceanospirillales</taxon>
        <taxon>Hahellaceae</taxon>
        <taxon>Allohahella</taxon>
    </lineage>
</organism>
<evidence type="ECO:0000313" key="2">
    <source>
        <dbReference type="Proteomes" id="UP001501337"/>
    </source>
</evidence>
<dbReference type="RefSeq" id="WP_344804023.1">
    <property type="nucleotide sequence ID" value="NZ_BAABBO010000002.1"/>
</dbReference>
<comment type="caution">
    <text evidence="1">The sequence shown here is derived from an EMBL/GenBank/DDBJ whole genome shotgun (WGS) entry which is preliminary data.</text>
</comment>
<dbReference type="Proteomes" id="UP001501337">
    <property type="component" value="Unassembled WGS sequence"/>
</dbReference>
<protein>
    <submittedName>
        <fullName evidence="1">DUF1826 domain-containing protein</fullName>
    </submittedName>
</protein>
<keyword evidence="2" id="KW-1185">Reference proteome</keyword>
<evidence type="ECO:0000313" key="1">
    <source>
        <dbReference type="EMBL" id="GAA3953396.1"/>
    </source>
</evidence>
<dbReference type="Pfam" id="PF08856">
    <property type="entry name" value="DUF1826"/>
    <property type="match status" value="1"/>
</dbReference>
<gene>
    <name evidence="1" type="ORF">GCM10022278_10400</name>
</gene>
<proteinExistence type="predicted"/>
<dbReference type="InterPro" id="IPR014955">
    <property type="entry name" value="DUF1826"/>
</dbReference>
<dbReference type="EMBL" id="BAABBO010000002">
    <property type="protein sequence ID" value="GAA3953396.1"/>
    <property type="molecule type" value="Genomic_DNA"/>
</dbReference>
<sequence length="230" mass="25379">MNAKAYLAPDHQMETRLDAGRCVSSTNSAHGLTEIYEPTVNMAIWRRALPDPLRQYVAWLSKQQQQAKLYPIQRVMSLDAIEDTLNLWLPDHSESSALITDVCLLVDMFGCLFDMDAVGLRLTTLTTAMCPRFHTDHVACRLLTTYGGPGTEWLPEACLDRQRLGMGSGGRPDTQSGLYNDTNAIQQLTEGHVALLKGAAWPGNEQHGAVHRSPALAAGEFRLLLSLDFA</sequence>
<reference evidence="2" key="1">
    <citation type="journal article" date="2019" name="Int. J. Syst. Evol. Microbiol.">
        <title>The Global Catalogue of Microorganisms (GCM) 10K type strain sequencing project: providing services to taxonomists for standard genome sequencing and annotation.</title>
        <authorList>
            <consortium name="The Broad Institute Genomics Platform"/>
            <consortium name="The Broad Institute Genome Sequencing Center for Infectious Disease"/>
            <person name="Wu L."/>
            <person name="Ma J."/>
        </authorList>
    </citation>
    <scope>NUCLEOTIDE SEQUENCE [LARGE SCALE GENOMIC DNA]</scope>
    <source>
        <strain evidence="2">JCM 17555</strain>
    </source>
</reference>
<accession>A0ABP7NSR1</accession>
<name>A0ABP7NSR1_9GAMM</name>